<comment type="function">
    <text evidence="2 15">This enzyme scavenges exogenous and endogenous cytidine and 2'-deoxycytidine for UMP synthesis.</text>
</comment>
<feature type="binding site" evidence="14">
    <location>
        <position position="120"/>
    </location>
    <ligand>
        <name>Zn(2+)</name>
        <dbReference type="ChEBI" id="CHEBI:29105"/>
        <note>catalytic</note>
    </ligand>
</feature>
<keyword evidence="7 15" id="KW-0378">Hydrolase</keyword>
<dbReference type="InterPro" id="IPR016193">
    <property type="entry name" value="Cytidine_deaminase-like"/>
</dbReference>
<dbReference type="PROSITE" id="PS51747">
    <property type="entry name" value="CYT_DCMP_DEAMINASES_2"/>
    <property type="match status" value="1"/>
</dbReference>
<feature type="binding site" evidence="14">
    <location>
        <position position="123"/>
    </location>
    <ligand>
        <name>Zn(2+)</name>
        <dbReference type="ChEBI" id="CHEBI:29105"/>
        <note>catalytic</note>
    </ligand>
</feature>
<evidence type="ECO:0000256" key="2">
    <source>
        <dbReference type="ARBA" id="ARBA00003949"/>
    </source>
</evidence>
<dbReference type="GO" id="GO:0005829">
    <property type="term" value="C:cytosol"/>
    <property type="evidence" value="ECO:0007669"/>
    <property type="project" value="TreeGrafter"/>
</dbReference>
<dbReference type="InterPro" id="IPR016192">
    <property type="entry name" value="APOBEC/CMP_deaminase_Zn-bd"/>
</dbReference>
<keyword evidence="19" id="KW-1185">Reference proteome</keyword>
<dbReference type="Pfam" id="PF00383">
    <property type="entry name" value="dCMP_cyt_deam_1"/>
    <property type="match status" value="1"/>
</dbReference>
<comment type="catalytic activity">
    <reaction evidence="10 15">
        <text>2'-deoxycytidine + H2O + H(+) = 2'-deoxyuridine + NH4(+)</text>
        <dbReference type="Rhea" id="RHEA:13433"/>
        <dbReference type="ChEBI" id="CHEBI:15377"/>
        <dbReference type="ChEBI" id="CHEBI:15378"/>
        <dbReference type="ChEBI" id="CHEBI:15698"/>
        <dbReference type="ChEBI" id="CHEBI:16450"/>
        <dbReference type="ChEBI" id="CHEBI:28938"/>
        <dbReference type="EC" id="3.5.4.5"/>
    </reaction>
</comment>
<keyword evidence="8 14" id="KW-0862">Zinc</keyword>
<evidence type="ECO:0000256" key="11">
    <source>
        <dbReference type="ARBA" id="ARBA00049558"/>
    </source>
</evidence>
<accession>A0A6C0FT19</accession>
<dbReference type="GO" id="GO:0042802">
    <property type="term" value="F:identical protein binding"/>
    <property type="evidence" value="ECO:0007669"/>
    <property type="project" value="UniProtKB-ARBA"/>
</dbReference>
<dbReference type="InterPro" id="IPR050202">
    <property type="entry name" value="Cyt/Deoxycyt_deaminase"/>
</dbReference>
<dbReference type="Proteomes" id="UP000476064">
    <property type="component" value="Chromosome"/>
</dbReference>
<feature type="domain" description="CMP/dCMP-type deaminase" evidence="17">
    <location>
        <begin position="33"/>
        <end position="162"/>
    </location>
</feature>
<dbReference type="Gene3D" id="3.40.140.10">
    <property type="entry name" value="Cytidine Deaminase, domain 2"/>
    <property type="match status" value="1"/>
</dbReference>
<evidence type="ECO:0000256" key="15">
    <source>
        <dbReference type="RuleBase" id="RU364006"/>
    </source>
</evidence>
<dbReference type="PANTHER" id="PTHR11644:SF2">
    <property type="entry name" value="CYTIDINE DEAMINASE"/>
    <property type="match status" value="1"/>
</dbReference>
<evidence type="ECO:0000256" key="4">
    <source>
        <dbReference type="ARBA" id="ARBA00012783"/>
    </source>
</evidence>
<evidence type="ECO:0000256" key="16">
    <source>
        <dbReference type="SAM" id="MobiDB-lite"/>
    </source>
</evidence>
<evidence type="ECO:0000313" key="19">
    <source>
        <dbReference type="Proteomes" id="UP000476064"/>
    </source>
</evidence>
<evidence type="ECO:0000256" key="5">
    <source>
        <dbReference type="ARBA" id="ARBA00018266"/>
    </source>
</evidence>
<reference evidence="18 19" key="1">
    <citation type="submission" date="2020-01" db="EMBL/GenBank/DDBJ databases">
        <title>Paenibacillus sp. nov., isolated from tomato rhizosphere.</title>
        <authorList>
            <person name="Weon H.-Y."/>
            <person name="Lee S.A."/>
        </authorList>
    </citation>
    <scope>NUCLEOTIDE SEQUENCE [LARGE SCALE GENOMIC DNA]</scope>
    <source>
        <strain evidence="18 19">12200R-189</strain>
    </source>
</reference>
<dbReference type="NCBIfam" id="NF004064">
    <property type="entry name" value="PRK05578.1"/>
    <property type="match status" value="1"/>
</dbReference>
<dbReference type="AlphaFoldDB" id="A0A6C0FT19"/>
<sequence>MSEYASRNACNNESHNDSIPGSENAGHRQALPDSYRRLMEQAIEARKRAYVPYSQFQVGAALLDAQDGVHAGCNIENASYSPTNCAERTALFRAIADGHEARSFKAIAVVGNTDEPITPCGVCRQVLVELCSPDMPVIMGNMEGDWRISTVAELLPGAFSSAQLHKSES</sequence>
<feature type="binding site" evidence="14">
    <location>
        <position position="85"/>
    </location>
    <ligand>
        <name>Zn(2+)</name>
        <dbReference type="ChEBI" id="CHEBI:29105"/>
        <note>catalytic</note>
    </ligand>
</feature>
<evidence type="ECO:0000256" key="14">
    <source>
        <dbReference type="PIRSR" id="PIRSR606262-3"/>
    </source>
</evidence>
<proteinExistence type="inferred from homology"/>
<keyword evidence="6 14" id="KW-0479">Metal-binding</keyword>
<evidence type="ECO:0000256" key="13">
    <source>
        <dbReference type="PIRSR" id="PIRSR606262-2"/>
    </source>
</evidence>
<dbReference type="SUPFAM" id="SSF53927">
    <property type="entry name" value="Cytidine deaminase-like"/>
    <property type="match status" value="1"/>
</dbReference>
<feature type="active site" description="Proton donor" evidence="12">
    <location>
        <position position="87"/>
    </location>
</feature>
<feature type="compositionally biased region" description="Polar residues" evidence="16">
    <location>
        <begin position="8"/>
        <end position="21"/>
    </location>
</feature>
<evidence type="ECO:0000256" key="7">
    <source>
        <dbReference type="ARBA" id="ARBA00022801"/>
    </source>
</evidence>
<comment type="catalytic activity">
    <reaction evidence="11 15">
        <text>cytidine + H2O + H(+) = uridine + NH4(+)</text>
        <dbReference type="Rhea" id="RHEA:16069"/>
        <dbReference type="ChEBI" id="CHEBI:15377"/>
        <dbReference type="ChEBI" id="CHEBI:15378"/>
        <dbReference type="ChEBI" id="CHEBI:16704"/>
        <dbReference type="ChEBI" id="CHEBI:17562"/>
        <dbReference type="ChEBI" id="CHEBI:28938"/>
        <dbReference type="EC" id="3.5.4.5"/>
    </reaction>
</comment>
<dbReference type="PANTHER" id="PTHR11644">
    <property type="entry name" value="CYTIDINE DEAMINASE"/>
    <property type="match status" value="1"/>
</dbReference>
<evidence type="ECO:0000313" key="18">
    <source>
        <dbReference type="EMBL" id="QHT60298.1"/>
    </source>
</evidence>
<dbReference type="GO" id="GO:0055086">
    <property type="term" value="P:nucleobase-containing small molecule metabolic process"/>
    <property type="evidence" value="ECO:0007669"/>
    <property type="project" value="UniProtKB-ARBA"/>
</dbReference>
<comment type="similarity">
    <text evidence="3 15">Belongs to the cytidine and deoxycytidylate deaminase family.</text>
</comment>
<dbReference type="EC" id="3.5.4.5" evidence="4 15"/>
<dbReference type="FunFam" id="3.40.140.10:FF:000008">
    <property type="entry name" value="Cytidine deaminase"/>
    <property type="match status" value="1"/>
</dbReference>
<dbReference type="GO" id="GO:0008270">
    <property type="term" value="F:zinc ion binding"/>
    <property type="evidence" value="ECO:0007669"/>
    <property type="project" value="UniProtKB-UniRule"/>
</dbReference>
<evidence type="ECO:0000259" key="17">
    <source>
        <dbReference type="PROSITE" id="PS51747"/>
    </source>
</evidence>
<protein>
    <recommendedName>
        <fullName evidence="5 15">Cytidine deaminase</fullName>
        <ecNumber evidence="4 15">3.5.4.5</ecNumber>
    </recommendedName>
    <alternativeName>
        <fullName evidence="9 15">Cytidine aminohydrolase</fullName>
    </alternativeName>
</protein>
<comment type="cofactor">
    <cofactor evidence="1 14 15">
        <name>Zn(2+)</name>
        <dbReference type="ChEBI" id="CHEBI:29105"/>
    </cofactor>
</comment>
<dbReference type="PROSITE" id="PS00903">
    <property type="entry name" value="CYT_DCMP_DEAMINASES_1"/>
    <property type="match status" value="1"/>
</dbReference>
<dbReference type="GO" id="GO:0004126">
    <property type="term" value="F:cytidine deaminase activity"/>
    <property type="evidence" value="ECO:0007669"/>
    <property type="project" value="UniProtKB-UniRule"/>
</dbReference>
<feature type="region of interest" description="Disordered" evidence="16">
    <location>
        <begin position="1"/>
        <end position="28"/>
    </location>
</feature>
<feature type="binding site" evidence="13">
    <location>
        <begin position="74"/>
        <end position="80"/>
    </location>
    <ligand>
        <name>substrate</name>
    </ligand>
</feature>
<organism evidence="18 19">
    <name type="scientific">Paenibacillus lycopersici</name>
    <dbReference type="NCBI Taxonomy" id="2704462"/>
    <lineage>
        <taxon>Bacteria</taxon>
        <taxon>Bacillati</taxon>
        <taxon>Bacillota</taxon>
        <taxon>Bacilli</taxon>
        <taxon>Bacillales</taxon>
        <taxon>Paenibacillaceae</taxon>
        <taxon>Paenibacillus</taxon>
    </lineage>
</organism>
<dbReference type="InterPro" id="IPR006262">
    <property type="entry name" value="Cyt_deam_tetra"/>
</dbReference>
<evidence type="ECO:0000256" key="10">
    <source>
        <dbReference type="ARBA" id="ARBA00049252"/>
    </source>
</evidence>
<evidence type="ECO:0000256" key="1">
    <source>
        <dbReference type="ARBA" id="ARBA00001947"/>
    </source>
</evidence>
<dbReference type="NCBIfam" id="TIGR01354">
    <property type="entry name" value="cyt_deam_tetra"/>
    <property type="match status" value="1"/>
</dbReference>
<gene>
    <name evidence="18" type="primary">cdd</name>
    <name evidence="18" type="ORF">GXP70_10340</name>
</gene>
<evidence type="ECO:0000256" key="9">
    <source>
        <dbReference type="ARBA" id="ARBA00032005"/>
    </source>
</evidence>
<dbReference type="EMBL" id="CP048209">
    <property type="protein sequence ID" value="QHT60298.1"/>
    <property type="molecule type" value="Genomic_DNA"/>
</dbReference>
<evidence type="ECO:0000256" key="3">
    <source>
        <dbReference type="ARBA" id="ARBA00006576"/>
    </source>
</evidence>
<dbReference type="InterPro" id="IPR002125">
    <property type="entry name" value="CMP_dCMP_dom"/>
</dbReference>
<name>A0A6C0FT19_9BACL</name>
<evidence type="ECO:0000256" key="12">
    <source>
        <dbReference type="PIRSR" id="PIRSR606262-1"/>
    </source>
</evidence>
<dbReference type="KEGG" id="plyc:GXP70_10340"/>
<dbReference type="CDD" id="cd01283">
    <property type="entry name" value="cytidine_deaminase"/>
    <property type="match status" value="1"/>
</dbReference>
<dbReference type="GO" id="GO:0072527">
    <property type="term" value="P:pyrimidine-containing compound metabolic process"/>
    <property type="evidence" value="ECO:0007669"/>
    <property type="project" value="UniProtKB-ARBA"/>
</dbReference>
<evidence type="ECO:0000256" key="6">
    <source>
        <dbReference type="ARBA" id="ARBA00022723"/>
    </source>
</evidence>
<evidence type="ECO:0000256" key="8">
    <source>
        <dbReference type="ARBA" id="ARBA00022833"/>
    </source>
</evidence>